<dbReference type="PANTHER" id="PTHR46310">
    <property type="entry name" value="AMIDASE 1"/>
    <property type="match status" value="1"/>
</dbReference>
<dbReference type="Pfam" id="PF01425">
    <property type="entry name" value="Amidase"/>
    <property type="match status" value="1"/>
</dbReference>
<dbReference type="PANTHER" id="PTHR46310:SF7">
    <property type="entry name" value="AMIDASE 1"/>
    <property type="match status" value="1"/>
</dbReference>
<dbReference type="Gene3D" id="3.90.1300.10">
    <property type="entry name" value="Amidase signature (AS) domain"/>
    <property type="match status" value="1"/>
</dbReference>
<protein>
    <submittedName>
        <fullName evidence="2">Putative amidase 1</fullName>
    </submittedName>
</protein>
<dbReference type="STRING" id="77044.A0A1W2TCJ3"/>
<gene>
    <name evidence="2" type="ORF">SAMD00023353_1300680</name>
</gene>
<evidence type="ECO:0000313" key="3">
    <source>
        <dbReference type="Proteomes" id="UP000054516"/>
    </source>
</evidence>
<dbReference type="EMBL" id="DF977458">
    <property type="protein sequence ID" value="GAP85663.2"/>
    <property type="molecule type" value="Genomic_DNA"/>
</dbReference>
<evidence type="ECO:0000313" key="2">
    <source>
        <dbReference type="EMBL" id="GAP85663.2"/>
    </source>
</evidence>
<organism evidence="2">
    <name type="scientific">Rosellinia necatrix</name>
    <name type="common">White root-rot fungus</name>
    <dbReference type="NCBI Taxonomy" id="77044"/>
    <lineage>
        <taxon>Eukaryota</taxon>
        <taxon>Fungi</taxon>
        <taxon>Dikarya</taxon>
        <taxon>Ascomycota</taxon>
        <taxon>Pezizomycotina</taxon>
        <taxon>Sordariomycetes</taxon>
        <taxon>Xylariomycetidae</taxon>
        <taxon>Xylariales</taxon>
        <taxon>Xylariaceae</taxon>
        <taxon>Rosellinia</taxon>
    </lineage>
</organism>
<name>A0A1W2TCJ3_ROSNE</name>
<reference evidence="2" key="1">
    <citation type="submission" date="2016-03" db="EMBL/GenBank/DDBJ databases">
        <title>Draft genome sequence of Rosellinia necatrix.</title>
        <authorList>
            <person name="Kanematsu S."/>
        </authorList>
    </citation>
    <scope>NUCLEOTIDE SEQUENCE [LARGE SCALE GENOMIC DNA]</scope>
    <source>
        <strain evidence="2">W97</strain>
    </source>
</reference>
<dbReference type="AlphaFoldDB" id="A0A1W2TCJ3"/>
<feature type="domain" description="Amidase" evidence="1">
    <location>
        <begin position="186"/>
        <end position="366"/>
    </location>
</feature>
<evidence type="ECO:0000259" key="1">
    <source>
        <dbReference type="Pfam" id="PF01425"/>
    </source>
</evidence>
<dbReference type="InterPro" id="IPR023631">
    <property type="entry name" value="Amidase_dom"/>
</dbReference>
<dbReference type="InterPro" id="IPR036928">
    <property type="entry name" value="AS_sf"/>
</dbReference>
<dbReference type="Proteomes" id="UP000054516">
    <property type="component" value="Unassembled WGS sequence"/>
</dbReference>
<dbReference type="OMA" id="YLLHPQK"/>
<dbReference type="SUPFAM" id="SSF75304">
    <property type="entry name" value="Amidase signature (AS) enzymes"/>
    <property type="match status" value="1"/>
</dbReference>
<sequence>MHPQFATLGGNRYALVATGMRIKTPLFTSPPDCIRPALLFSETDINLVSDQILLQVARFQGLDDVFDSNFLSNVLIIHGTSPEGPNKLRRGLAGTQPLQGKPWLLDTIYTTQDALLGSHIPSGPYFLCGHDIFQAWKIYVDHFSSFQTAVLPVHGSPYHFRNLDSIGPDGLGLSVAVPSRLYSLEYKDGKPLAGLRIAIKDNFRLEGVRCSMGSRSFVATYGPDPETADYIKTLIDLGACIVGKTKMTAFASSEKPCDWWDYQCPFNPRGDEHLTPGGSSTGSATATAAYPWLDICIGSDTYGSVREPAAQSGVYGMRCSTGKWGSPNGLYPSSSVFDTVGYFCRSLDMLQTFSRSTLGPHVAEFESFPRSILYPTDFFSSQGETQQHIVESFISILENFLGVKKTEFSLADRWDNSPPPEAAGKPLAEYMNRVAFLGAGYNPFYYDGYHEYDYFREDHAKRDLGAKVTKTEREQSLGELKVFRNWFADNVFRVDKKYGSNAILVLPIGPGQPVYRDIYIPPKAREGIDALSLGSFLRIPQIVLPSK</sequence>
<dbReference type="OrthoDB" id="5423360at2759"/>
<accession>A0A1W2TCJ3</accession>
<proteinExistence type="predicted"/>
<keyword evidence="3" id="KW-1185">Reference proteome</keyword>